<feature type="transmembrane region" description="Helical" evidence="7">
    <location>
        <begin position="20"/>
        <end position="39"/>
    </location>
</feature>
<evidence type="ECO:0000256" key="2">
    <source>
        <dbReference type="ARBA" id="ARBA00022475"/>
    </source>
</evidence>
<comment type="catalytic activity">
    <reaction evidence="7">
        <text>L-cysteinyl-[prolipoprotein] + a 1,2-diacyl-sn-glycero-3-phospho-(1'-sn-glycerol) = an S-1,2-diacyl-sn-glyceryl-L-cysteinyl-[prolipoprotein] + sn-glycerol 1-phosphate + H(+)</text>
        <dbReference type="Rhea" id="RHEA:56712"/>
        <dbReference type="Rhea" id="RHEA-COMP:14679"/>
        <dbReference type="Rhea" id="RHEA-COMP:14680"/>
        <dbReference type="ChEBI" id="CHEBI:15378"/>
        <dbReference type="ChEBI" id="CHEBI:29950"/>
        <dbReference type="ChEBI" id="CHEBI:57685"/>
        <dbReference type="ChEBI" id="CHEBI:64716"/>
        <dbReference type="ChEBI" id="CHEBI:140658"/>
        <dbReference type="EC" id="2.5.1.145"/>
    </reaction>
</comment>
<comment type="subcellular location">
    <subcellularLocation>
        <location evidence="7">Cell membrane</location>
        <topology evidence="7">Multi-pass membrane protein</topology>
    </subcellularLocation>
</comment>
<dbReference type="PANTHER" id="PTHR30589:SF0">
    <property type="entry name" value="PHOSPHATIDYLGLYCEROL--PROLIPOPROTEIN DIACYLGLYCERYL TRANSFERASE"/>
    <property type="match status" value="1"/>
</dbReference>
<feature type="transmembrane region" description="Helical" evidence="7">
    <location>
        <begin position="51"/>
        <end position="74"/>
    </location>
</feature>
<sequence length="284" mass="32306">MTNLIQALNPTALRLGPLHIQWYGIIITAGVLIAVYMSLREGARRNISGDDLMDLIFWMLPLSLVGARLYYVIFEWDYYRAHPADIIKIWNGGIAIYGGLIAALIVLLIFCAKRFIPAWLVLDVIAPTVILAQAIGRWGNFMNQEAYGAKTTLRFLQSLHLPNFVIKQMLIDGAYRQPTFLYESVWSLLGFILLIALRHRHHLFKQGEIFLSYVIWYAIGRSVVEGMRTDSLYLFGSIRVSQALSLVLIVVGIVLIIVRRRLDPPIEWYLDGNTLFGPAKSKKE</sequence>
<evidence type="ECO:0000256" key="1">
    <source>
        <dbReference type="ARBA" id="ARBA00007150"/>
    </source>
</evidence>
<keyword evidence="5 7" id="KW-1133">Transmembrane helix</keyword>
<dbReference type="InterPro" id="IPR001640">
    <property type="entry name" value="Lgt"/>
</dbReference>
<reference evidence="9" key="1">
    <citation type="journal article" date="2019" name="Int. J. Syst. Evol. Microbiol.">
        <title>The Global Catalogue of Microorganisms (GCM) 10K type strain sequencing project: providing services to taxonomists for standard genome sequencing and annotation.</title>
        <authorList>
            <consortium name="The Broad Institute Genomics Platform"/>
            <consortium name="The Broad Institute Genome Sequencing Center for Infectious Disease"/>
            <person name="Wu L."/>
            <person name="Ma J."/>
        </authorList>
    </citation>
    <scope>NUCLEOTIDE SEQUENCE [LARGE SCALE GENOMIC DNA]</scope>
    <source>
        <strain evidence="9">CCM 8897</strain>
    </source>
</reference>
<dbReference type="EMBL" id="JBHSSM010000020">
    <property type="protein sequence ID" value="MFC6315711.1"/>
    <property type="molecule type" value="Genomic_DNA"/>
</dbReference>
<dbReference type="RefSeq" id="WP_125600709.1">
    <property type="nucleotide sequence ID" value="NZ_JBHSSM010000020.1"/>
</dbReference>
<feature type="transmembrane region" description="Helical" evidence="7">
    <location>
        <begin position="94"/>
        <end position="111"/>
    </location>
</feature>
<keyword evidence="6 7" id="KW-0472">Membrane</keyword>
<dbReference type="NCBIfam" id="TIGR00544">
    <property type="entry name" value="lgt"/>
    <property type="match status" value="1"/>
</dbReference>
<dbReference type="HAMAP" id="MF_01147">
    <property type="entry name" value="Lgt"/>
    <property type="match status" value="1"/>
</dbReference>
<dbReference type="Pfam" id="PF01790">
    <property type="entry name" value="LGT"/>
    <property type="match status" value="1"/>
</dbReference>
<evidence type="ECO:0000256" key="4">
    <source>
        <dbReference type="ARBA" id="ARBA00022692"/>
    </source>
</evidence>
<proteinExistence type="inferred from homology"/>
<organism evidence="8 9">
    <name type="scientific">Lapidilactobacillus achengensis</name>
    <dbReference type="NCBI Taxonomy" id="2486000"/>
    <lineage>
        <taxon>Bacteria</taxon>
        <taxon>Bacillati</taxon>
        <taxon>Bacillota</taxon>
        <taxon>Bacilli</taxon>
        <taxon>Lactobacillales</taxon>
        <taxon>Lactobacillaceae</taxon>
        <taxon>Lapidilactobacillus</taxon>
    </lineage>
</organism>
<feature type="transmembrane region" description="Helical" evidence="7">
    <location>
        <begin position="233"/>
        <end position="258"/>
    </location>
</feature>
<keyword evidence="2 7" id="KW-1003">Cell membrane</keyword>
<dbReference type="PROSITE" id="PS01311">
    <property type="entry name" value="LGT"/>
    <property type="match status" value="1"/>
</dbReference>
<evidence type="ECO:0000256" key="7">
    <source>
        <dbReference type="HAMAP-Rule" id="MF_01147"/>
    </source>
</evidence>
<dbReference type="PANTHER" id="PTHR30589">
    <property type="entry name" value="PROLIPOPROTEIN DIACYLGLYCERYL TRANSFERASE"/>
    <property type="match status" value="1"/>
</dbReference>
<feature type="transmembrane region" description="Helical" evidence="7">
    <location>
        <begin position="209"/>
        <end position="227"/>
    </location>
</feature>
<protein>
    <recommendedName>
        <fullName evidence="7">Phosphatidylglycerol--prolipoprotein diacylglyceryl transferase</fullName>
        <ecNumber evidence="7">2.5.1.145</ecNumber>
    </recommendedName>
</protein>
<feature type="transmembrane region" description="Helical" evidence="7">
    <location>
        <begin position="118"/>
        <end position="136"/>
    </location>
</feature>
<feature type="transmembrane region" description="Helical" evidence="7">
    <location>
        <begin position="179"/>
        <end position="197"/>
    </location>
</feature>
<evidence type="ECO:0000313" key="8">
    <source>
        <dbReference type="EMBL" id="MFC6315711.1"/>
    </source>
</evidence>
<comment type="pathway">
    <text evidence="7">Protein modification; lipoprotein biosynthesis (diacylglyceryl transfer).</text>
</comment>
<evidence type="ECO:0000256" key="3">
    <source>
        <dbReference type="ARBA" id="ARBA00022679"/>
    </source>
</evidence>
<gene>
    <name evidence="7 8" type="primary">lgt</name>
    <name evidence="8" type="ORF">ACFQHW_09070</name>
</gene>
<name>A0ABW1UR75_9LACO</name>
<keyword evidence="9" id="KW-1185">Reference proteome</keyword>
<evidence type="ECO:0000256" key="6">
    <source>
        <dbReference type="ARBA" id="ARBA00023136"/>
    </source>
</evidence>
<dbReference type="Proteomes" id="UP001596310">
    <property type="component" value="Unassembled WGS sequence"/>
</dbReference>
<comment type="caution">
    <text evidence="8">The sequence shown here is derived from an EMBL/GenBank/DDBJ whole genome shotgun (WGS) entry which is preliminary data.</text>
</comment>
<comment type="similarity">
    <text evidence="1 7">Belongs to the Lgt family.</text>
</comment>
<keyword evidence="4 7" id="KW-0812">Transmembrane</keyword>
<dbReference type="EC" id="2.5.1.145" evidence="7"/>
<dbReference type="GO" id="GO:0008961">
    <property type="term" value="F:phosphatidylglycerol-prolipoprotein diacylglyceryl transferase activity"/>
    <property type="evidence" value="ECO:0007669"/>
    <property type="project" value="UniProtKB-EC"/>
</dbReference>
<keyword evidence="3 7" id="KW-0808">Transferase</keyword>
<comment type="function">
    <text evidence="7">Catalyzes the transfer of the diacylglyceryl group from phosphatidylglycerol to the sulfhydryl group of the N-terminal cysteine of a prolipoprotein, the first step in the formation of mature lipoproteins.</text>
</comment>
<evidence type="ECO:0000313" key="9">
    <source>
        <dbReference type="Proteomes" id="UP001596310"/>
    </source>
</evidence>
<accession>A0ABW1UR75</accession>
<feature type="binding site" evidence="7">
    <location>
        <position position="137"/>
    </location>
    <ligand>
        <name>a 1,2-diacyl-sn-glycero-3-phospho-(1'-sn-glycerol)</name>
        <dbReference type="ChEBI" id="CHEBI:64716"/>
    </ligand>
</feature>
<evidence type="ECO:0000256" key="5">
    <source>
        <dbReference type="ARBA" id="ARBA00022989"/>
    </source>
</evidence>